<keyword evidence="1" id="KW-1133">Transmembrane helix</keyword>
<proteinExistence type="predicted"/>
<keyword evidence="1" id="KW-0472">Membrane</keyword>
<dbReference type="InterPro" id="IPR051380">
    <property type="entry name" value="pH-response_reg_palI/RIM9"/>
</dbReference>
<dbReference type="GO" id="GO:0005886">
    <property type="term" value="C:plasma membrane"/>
    <property type="evidence" value="ECO:0007669"/>
    <property type="project" value="InterPro"/>
</dbReference>
<dbReference type="PANTHER" id="PTHR28013:SF4">
    <property type="entry name" value="MARVEL DOMAIN-CONTAINING PROTEIN"/>
    <property type="match status" value="1"/>
</dbReference>
<feature type="transmembrane region" description="Helical" evidence="1">
    <location>
        <begin position="217"/>
        <end position="241"/>
    </location>
</feature>
<accession>S2JNE2</accession>
<dbReference type="Proteomes" id="UP000014254">
    <property type="component" value="Unassembled WGS sequence"/>
</dbReference>
<evidence type="ECO:0000256" key="1">
    <source>
        <dbReference type="SAM" id="Phobius"/>
    </source>
</evidence>
<dbReference type="InParanoid" id="S2JNE2"/>
<dbReference type="VEuPathDB" id="FungiDB:HMPREF1544_09106"/>
<dbReference type="PANTHER" id="PTHR28013">
    <property type="entry name" value="PROTEIN DCV1-RELATED"/>
    <property type="match status" value="1"/>
</dbReference>
<dbReference type="InterPro" id="IPR009571">
    <property type="entry name" value="SUR7/Rim9-like_fungi"/>
</dbReference>
<gene>
    <name evidence="2" type="ORF">HMPREF1544_09106</name>
</gene>
<dbReference type="GO" id="GO:0032153">
    <property type="term" value="C:cell division site"/>
    <property type="evidence" value="ECO:0007669"/>
    <property type="project" value="TreeGrafter"/>
</dbReference>
<feature type="transmembrane region" description="Helical" evidence="1">
    <location>
        <begin position="7"/>
        <end position="25"/>
    </location>
</feature>
<dbReference type="GO" id="GO:0035838">
    <property type="term" value="C:growing cell tip"/>
    <property type="evidence" value="ECO:0007669"/>
    <property type="project" value="TreeGrafter"/>
</dbReference>
<feature type="transmembrane region" description="Helical" evidence="1">
    <location>
        <begin position="121"/>
        <end position="142"/>
    </location>
</feature>
<organism evidence="2 3">
    <name type="scientific">Mucor circinelloides f. circinelloides (strain 1006PhL)</name>
    <name type="common">Mucormycosis agent</name>
    <name type="synonym">Calyptromyces circinelloides</name>
    <dbReference type="NCBI Taxonomy" id="1220926"/>
    <lineage>
        <taxon>Eukaryota</taxon>
        <taxon>Fungi</taxon>
        <taxon>Fungi incertae sedis</taxon>
        <taxon>Mucoromycota</taxon>
        <taxon>Mucoromycotina</taxon>
        <taxon>Mucoromycetes</taxon>
        <taxon>Mucorales</taxon>
        <taxon>Mucorineae</taxon>
        <taxon>Mucoraceae</taxon>
        <taxon>Mucor</taxon>
    </lineage>
</organism>
<dbReference type="EMBL" id="KE124048">
    <property type="protein sequence ID" value="EPB84118.1"/>
    <property type="molecule type" value="Genomic_DNA"/>
</dbReference>
<evidence type="ECO:0000313" key="2">
    <source>
        <dbReference type="EMBL" id="EPB84118.1"/>
    </source>
</evidence>
<dbReference type="OMA" id="CRKIMIF"/>
<dbReference type="Pfam" id="PF06687">
    <property type="entry name" value="SUR7"/>
    <property type="match status" value="1"/>
</dbReference>
<evidence type="ECO:0000313" key="3">
    <source>
        <dbReference type="Proteomes" id="UP000014254"/>
    </source>
</evidence>
<keyword evidence="3" id="KW-1185">Reference proteome</keyword>
<keyword evidence="1" id="KW-0812">Transmembrane</keyword>
<sequence length="261" mass="28658">MSKVIHIIVTVLILASLILQILALLGNFNGLRSVYIARLELTNPPSSGGFFDDLLDKATNTISDSLPDYFTLALFIACEGKSTNETVCTPPAFGYHYNTTGILQTVQNQIPDWVHRALTGIQGGVFIPSAIFCFILLCYNLYHQVSGHRAKHSYGCCRKIMIFLVSAIAFLFCLATFIIQIVIYNMLKSGVNKVKSSLFGGLIDDVVIIDTKTGPSIWMSLAAFICLFFVTVLLCVSVCCIGGGRSRRTGEEGNSYEMNRV</sequence>
<dbReference type="OrthoDB" id="2354757at2759"/>
<protein>
    <submittedName>
        <fullName evidence="2">Uncharacterized protein</fullName>
    </submittedName>
</protein>
<name>S2JNE2_MUCC1</name>
<feature type="transmembrane region" description="Helical" evidence="1">
    <location>
        <begin position="162"/>
        <end position="187"/>
    </location>
</feature>
<reference evidence="3" key="1">
    <citation type="submission" date="2013-05" db="EMBL/GenBank/DDBJ databases">
        <title>The Genome sequence of Mucor circinelloides f. circinelloides 1006PhL.</title>
        <authorList>
            <consortium name="The Broad Institute Genomics Platform"/>
            <person name="Cuomo C."/>
            <person name="Earl A."/>
            <person name="Findley K."/>
            <person name="Lee S.C."/>
            <person name="Walker B."/>
            <person name="Young S."/>
            <person name="Zeng Q."/>
            <person name="Gargeya S."/>
            <person name="Fitzgerald M."/>
            <person name="Haas B."/>
            <person name="Abouelleil A."/>
            <person name="Allen A.W."/>
            <person name="Alvarado L."/>
            <person name="Arachchi H.M."/>
            <person name="Berlin A.M."/>
            <person name="Chapman S.B."/>
            <person name="Gainer-Dewar J."/>
            <person name="Goldberg J."/>
            <person name="Griggs A."/>
            <person name="Gujja S."/>
            <person name="Hansen M."/>
            <person name="Howarth C."/>
            <person name="Imamovic A."/>
            <person name="Ireland A."/>
            <person name="Larimer J."/>
            <person name="McCowan C."/>
            <person name="Murphy C."/>
            <person name="Pearson M."/>
            <person name="Poon T.W."/>
            <person name="Priest M."/>
            <person name="Roberts A."/>
            <person name="Saif S."/>
            <person name="Shea T."/>
            <person name="Sisk P."/>
            <person name="Sykes S."/>
            <person name="Wortman J."/>
            <person name="Nusbaum C."/>
            <person name="Birren B."/>
        </authorList>
    </citation>
    <scope>NUCLEOTIDE SEQUENCE [LARGE SCALE GENOMIC DNA]</scope>
    <source>
        <strain evidence="3">1006PhL</strain>
    </source>
</reference>
<dbReference type="AlphaFoldDB" id="S2JNE2"/>